<dbReference type="CDD" id="cd07164">
    <property type="entry name" value="NR_DBD_PNR_like_1"/>
    <property type="match status" value="1"/>
</dbReference>
<gene>
    <name evidence="3" type="ORF">CGI_10027671</name>
</gene>
<dbReference type="PROSITE" id="PS00031">
    <property type="entry name" value="NUCLEAR_REC_DBD_1"/>
    <property type="match status" value="1"/>
</dbReference>
<dbReference type="InterPro" id="IPR035500">
    <property type="entry name" value="NHR-like_dom_sf"/>
</dbReference>
<reference evidence="3" key="1">
    <citation type="journal article" date="2012" name="Nature">
        <title>The oyster genome reveals stress adaptation and complexity of shell formation.</title>
        <authorList>
            <person name="Zhang G."/>
            <person name="Fang X."/>
            <person name="Guo X."/>
            <person name="Li L."/>
            <person name="Luo R."/>
            <person name="Xu F."/>
            <person name="Yang P."/>
            <person name="Zhang L."/>
            <person name="Wang X."/>
            <person name="Qi H."/>
            <person name="Xiong Z."/>
            <person name="Que H."/>
            <person name="Xie Y."/>
            <person name="Holland P.W."/>
            <person name="Paps J."/>
            <person name="Zhu Y."/>
            <person name="Wu F."/>
            <person name="Chen Y."/>
            <person name="Wang J."/>
            <person name="Peng C."/>
            <person name="Meng J."/>
            <person name="Yang L."/>
            <person name="Liu J."/>
            <person name="Wen B."/>
            <person name="Zhang N."/>
            <person name="Huang Z."/>
            <person name="Zhu Q."/>
            <person name="Feng Y."/>
            <person name="Mount A."/>
            <person name="Hedgecock D."/>
            <person name="Xu Z."/>
            <person name="Liu Y."/>
            <person name="Domazet-Loso T."/>
            <person name="Du Y."/>
            <person name="Sun X."/>
            <person name="Zhang S."/>
            <person name="Liu B."/>
            <person name="Cheng P."/>
            <person name="Jiang X."/>
            <person name="Li J."/>
            <person name="Fan D."/>
            <person name="Wang W."/>
            <person name="Fu W."/>
            <person name="Wang T."/>
            <person name="Wang B."/>
            <person name="Zhang J."/>
            <person name="Peng Z."/>
            <person name="Li Y."/>
            <person name="Li N."/>
            <person name="Wang J."/>
            <person name="Chen M."/>
            <person name="He Y."/>
            <person name="Tan F."/>
            <person name="Song X."/>
            <person name="Zheng Q."/>
            <person name="Huang R."/>
            <person name="Yang H."/>
            <person name="Du X."/>
            <person name="Chen L."/>
            <person name="Yang M."/>
            <person name="Gaffney P.M."/>
            <person name="Wang S."/>
            <person name="Luo L."/>
            <person name="She Z."/>
            <person name="Ming Y."/>
            <person name="Huang W."/>
            <person name="Zhang S."/>
            <person name="Huang B."/>
            <person name="Zhang Y."/>
            <person name="Qu T."/>
            <person name="Ni P."/>
            <person name="Miao G."/>
            <person name="Wang J."/>
            <person name="Wang Q."/>
            <person name="Steinberg C.E."/>
            <person name="Wang H."/>
            <person name="Li N."/>
            <person name="Qian L."/>
            <person name="Zhang G."/>
            <person name="Li Y."/>
            <person name="Yang H."/>
            <person name="Liu X."/>
            <person name="Wang J."/>
            <person name="Yin Y."/>
            <person name="Wang J."/>
        </authorList>
    </citation>
    <scope>NUCLEOTIDE SEQUENCE [LARGE SCALE GENOMIC DNA]</scope>
    <source>
        <strain evidence="3">05x7-T-G4-1.051#20</strain>
    </source>
</reference>
<dbReference type="InterPro" id="IPR001628">
    <property type="entry name" value="Znf_hrmn_rcpt"/>
</dbReference>
<dbReference type="PROSITE" id="PS51030">
    <property type="entry name" value="NUCLEAR_REC_DBD_2"/>
    <property type="match status" value="1"/>
</dbReference>
<keyword evidence="1" id="KW-0863">Zinc-finger</keyword>
<dbReference type="PRINTS" id="PR00398">
    <property type="entry name" value="STRDHORMONER"/>
</dbReference>
<dbReference type="PRINTS" id="PR00047">
    <property type="entry name" value="STROIDFINGER"/>
</dbReference>
<proteinExistence type="inferred from homology"/>
<feature type="compositionally biased region" description="Polar residues" evidence="2">
    <location>
        <begin position="21"/>
        <end position="32"/>
    </location>
</feature>
<dbReference type="HOGENOM" id="CLU_007368_20_3_1"/>
<dbReference type="Gene3D" id="1.20.1070.10">
    <property type="entry name" value="Rhodopsin 7-helix transmembrane proteins"/>
    <property type="match status" value="1"/>
</dbReference>
<feature type="compositionally biased region" description="Low complexity" evidence="2">
    <location>
        <begin position="319"/>
        <end position="332"/>
    </location>
</feature>
<dbReference type="GO" id="GO:0003700">
    <property type="term" value="F:DNA-binding transcription factor activity"/>
    <property type="evidence" value="ECO:0007669"/>
    <property type="project" value="InterPro"/>
</dbReference>
<dbReference type="GO" id="GO:0008270">
    <property type="term" value="F:zinc ion binding"/>
    <property type="evidence" value="ECO:0007669"/>
    <property type="project" value="UniProtKB-KW"/>
</dbReference>
<keyword evidence="1" id="KW-0539">Nucleus</keyword>
<feature type="compositionally biased region" description="Low complexity" evidence="2">
    <location>
        <begin position="377"/>
        <end position="390"/>
    </location>
</feature>
<dbReference type="SUPFAM" id="SSF57716">
    <property type="entry name" value="Glucocorticoid receptor-like (DNA-binding domain)"/>
    <property type="match status" value="1"/>
</dbReference>
<dbReference type="InterPro" id="IPR013088">
    <property type="entry name" value="Znf_NHR/GATA"/>
</dbReference>
<organism evidence="3">
    <name type="scientific">Magallana gigas</name>
    <name type="common">Pacific oyster</name>
    <name type="synonym">Crassostrea gigas</name>
    <dbReference type="NCBI Taxonomy" id="29159"/>
    <lineage>
        <taxon>Eukaryota</taxon>
        <taxon>Metazoa</taxon>
        <taxon>Spiralia</taxon>
        <taxon>Lophotrochozoa</taxon>
        <taxon>Mollusca</taxon>
        <taxon>Bivalvia</taxon>
        <taxon>Autobranchia</taxon>
        <taxon>Pteriomorphia</taxon>
        <taxon>Ostreida</taxon>
        <taxon>Ostreoidea</taxon>
        <taxon>Ostreidae</taxon>
        <taxon>Magallana</taxon>
    </lineage>
</organism>
<dbReference type="GO" id="GO:0043565">
    <property type="term" value="F:sequence-specific DNA binding"/>
    <property type="evidence" value="ECO:0007669"/>
    <property type="project" value="InterPro"/>
</dbReference>
<dbReference type="EMBL" id="JH816755">
    <property type="protein sequence ID" value="EKC31559.1"/>
    <property type="molecule type" value="Genomic_DNA"/>
</dbReference>
<evidence type="ECO:0000313" key="3">
    <source>
        <dbReference type="EMBL" id="EKC31559.1"/>
    </source>
</evidence>
<dbReference type="Gene3D" id="3.30.50.10">
    <property type="entry name" value="Erythroid Transcription Factor GATA-1, subunit A"/>
    <property type="match status" value="1"/>
</dbReference>
<keyword evidence="1" id="KW-0804">Transcription</keyword>
<dbReference type="InterPro" id="IPR000536">
    <property type="entry name" value="Nucl_hrmn_rcpt_lig-bd"/>
</dbReference>
<dbReference type="InParanoid" id="K1QKE5"/>
<evidence type="ECO:0000256" key="2">
    <source>
        <dbReference type="SAM" id="MobiDB-lite"/>
    </source>
</evidence>
<dbReference type="SMART" id="SM00399">
    <property type="entry name" value="ZnF_C4"/>
    <property type="match status" value="1"/>
</dbReference>
<dbReference type="PANTHER" id="PTHR24083">
    <property type="entry name" value="NUCLEAR HORMONE RECEPTOR"/>
    <property type="match status" value="1"/>
</dbReference>
<dbReference type="Pfam" id="PF00105">
    <property type="entry name" value="zf-C4"/>
    <property type="match status" value="1"/>
</dbReference>
<feature type="region of interest" description="Disordered" evidence="2">
    <location>
        <begin position="21"/>
        <end position="42"/>
    </location>
</feature>
<keyword evidence="1" id="KW-0805">Transcription regulation</keyword>
<keyword evidence="1" id="KW-0862">Zinc</keyword>
<feature type="region of interest" description="Disordered" evidence="2">
    <location>
        <begin position="310"/>
        <end position="421"/>
    </location>
</feature>
<dbReference type="Gene3D" id="1.10.565.10">
    <property type="entry name" value="Retinoid X Receptor"/>
    <property type="match status" value="1"/>
</dbReference>
<dbReference type="Pfam" id="PF00104">
    <property type="entry name" value="Hormone_recep"/>
    <property type="match status" value="1"/>
</dbReference>
<feature type="compositionally biased region" description="Pro residues" evidence="2">
    <location>
        <begin position="407"/>
        <end position="416"/>
    </location>
</feature>
<protein>
    <submittedName>
        <fullName evidence="3">Nuclear receptor subfamily 2 group C member 2</fullName>
    </submittedName>
</protein>
<accession>K1QKE5</accession>
<keyword evidence="1" id="KW-0238">DNA-binding</keyword>
<dbReference type="SMART" id="SM00430">
    <property type="entry name" value="HOLI"/>
    <property type="match status" value="1"/>
</dbReference>
<comment type="similarity">
    <text evidence="1">Belongs to the nuclear hormone receptor family.</text>
</comment>
<keyword evidence="1" id="KW-0479">Metal-binding</keyword>
<name>K1QKE5_MAGGI</name>
<sequence length="622" mass="69958">MADERNDALCRMSTTYTVDPSSSQCTDIGTQRSRQKGATRYGERRGESVKTLLIVVLTLVVCNIPYHVVQTVSFFTDQNVAEEALCVRGETKSAQFVVYYDIPLANQPILQITSRVSTRMNSVLSPEIIRDSGQQDRKPEILCLVCGDKASGKHYGVQSCDGCRGFFKRSIRRSLEYVCKENGNCVVDVARRNQCQACRFRKCLEMKMNRDAVQHERAPRCYQFKKDNPDHFGDSMKNQSPFPHHIGDIFERQRCYTYNQVPSYGLNIGYHPEYAVPRYSPYMPSLPVPIPDQRRNFFLSANITNGNIDIGLRPHQESSDGASSSVSSTNSSMNGGDKSISRSPSPSVDSTESNSSPRRDHSPGLHDVKQEQESKPSADISSPVSSSTTSADEKGQLTPHKLALPFTNPPRSPPDNPTETPLYNGVPSNDCTFETAAKLLFMSVKWAKNIPSFLQLPFRDQAILLEESWCELFVLSAAQWSLNIDIGFLLSANGYTLDGPKMEKTTLMSLQLRQLQDIIYRLNGIRLDSTEYACLKALLLFKPDVKGLRDSLQVEALQDQAQIMLYDYVSNQKLLKTRFGRLLLQLPALRNVSSRAVEDIFFRRTIGNIPIERILCDMFKSS</sequence>
<dbReference type="PROSITE" id="PS51843">
    <property type="entry name" value="NR_LBD"/>
    <property type="match status" value="1"/>
</dbReference>
<feature type="compositionally biased region" description="Basic and acidic residues" evidence="2">
    <location>
        <begin position="357"/>
        <end position="376"/>
    </location>
</feature>
<dbReference type="FunFam" id="1.10.565.10:FF:000011">
    <property type="entry name" value="Nuclear receptor subfamily 5, group A, member 2"/>
    <property type="match status" value="1"/>
</dbReference>
<dbReference type="AlphaFoldDB" id="K1QKE5"/>
<dbReference type="CDD" id="cd06950">
    <property type="entry name" value="NR_LBD_Tlx_PNR_like"/>
    <property type="match status" value="1"/>
</dbReference>
<dbReference type="FunFam" id="3.30.50.10:FF:000058">
    <property type="entry name" value="Nuclear Hormone Receptor family"/>
    <property type="match status" value="1"/>
</dbReference>
<dbReference type="SUPFAM" id="SSF48508">
    <property type="entry name" value="Nuclear receptor ligand-binding domain"/>
    <property type="match status" value="1"/>
</dbReference>
<feature type="compositionally biased region" description="Low complexity" evidence="2">
    <location>
        <begin position="341"/>
        <end position="356"/>
    </location>
</feature>
<dbReference type="InterPro" id="IPR050274">
    <property type="entry name" value="Nuclear_hormone_rcpt_NR2"/>
</dbReference>
<dbReference type="GO" id="GO:0005634">
    <property type="term" value="C:nucleus"/>
    <property type="evidence" value="ECO:0007669"/>
    <property type="project" value="UniProtKB-SubCell"/>
</dbReference>
<keyword evidence="1 3" id="KW-0675">Receptor</keyword>
<evidence type="ECO:0000256" key="1">
    <source>
        <dbReference type="RuleBase" id="RU004334"/>
    </source>
</evidence>
<dbReference type="InterPro" id="IPR001723">
    <property type="entry name" value="Nuclear_hrmn_rcpt"/>
</dbReference>
<comment type="subcellular location">
    <subcellularLocation>
        <location evidence="1">Nucleus</location>
    </subcellularLocation>
</comment>